<proteinExistence type="predicted"/>
<dbReference type="GO" id="GO:0004467">
    <property type="term" value="F:long-chain fatty acid-CoA ligase activity"/>
    <property type="evidence" value="ECO:0007669"/>
    <property type="project" value="TreeGrafter"/>
</dbReference>
<dbReference type="PANTHER" id="PTHR43272">
    <property type="entry name" value="LONG-CHAIN-FATTY-ACID--COA LIGASE"/>
    <property type="match status" value="1"/>
</dbReference>
<evidence type="ECO:0000313" key="3">
    <source>
        <dbReference type="EMBL" id="MDI1485688.1"/>
    </source>
</evidence>
<dbReference type="PANTHER" id="PTHR43272:SF11">
    <property type="entry name" value="AMP-DEPENDENT SYNTHETASE_LIGASE DOMAIN-CONTAINING PROTEIN"/>
    <property type="match status" value="1"/>
</dbReference>
<evidence type="ECO:0000256" key="1">
    <source>
        <dbReference type="SAM" id="Phobius"/>
    </source>
</evidence>
<keyword evidence="1" id="KW-1133">Transmembrane helix</keyword>
<evidence type="ECO:0000313" key="4">
    <source>
        <dbReference type="Proteomes" id="UP001161017"/>
    </source>
</evidence>
<dbReference type="Gene3D" id="3.40.50.12780">
    <property type="entry name" value="N-terminal domain of ligase-like"/>
    <property type="match status" value="1"/>
</dbReference>
<protein>
    <recommendedName>
        <fullName evidence="2">AMP-dependent synthetase/ligase domain-containing protein</fullName>
    </recommendedName>
</protein>
<evidence type="ECO:0000259" key="2">
    <source>
        <dbReference type="Pfam" id="PF00501"/>
    </source>
</evidence>
<dbReference type="EMBL" id="JAPUFD010000002">
    <property type="protein sequence ID" value="MDI1485688.1"/>
    <property type="molecule type" value="Genomic_DNA"/>
</dbReference>
<dbReference type="Proteomes" id="UP001161017">
    <property type="component" value="Unassembled WGS sequence"/>
</dbReference>
<organism evidence="3 4">
    <name type="scientific">Ramalina farinacea</name>
    <dbReference type="NCBI Taxonomy" id="258253"/>
    <lineage>
        <taxon>Eukaryota</taxon>
        <taxon>Fungi</taxon>
        <taxon>Dikarya</taxon>
        <taxon>Ascomycota</taxon>
        <taxon>Pezizomycotina</taxon>
        <taxon>Lecanoromycetes</taxon>
        <taxon>OSLEUM clade</taxon>
        <taxon>Lecanoromycetidae</taxon>
        <taxon>Lecanorales</taxon>
        <taxon>Lecanorineae</taxon>
        <taxon>Ramalinaceae</taxon>
        <taxon>Ramalina</taxon>
    </lineage>
</organism>
<keyword evidence="4" id="KW-1185">Reference proteome</keyword>
<dbReference type="AlphaFoldDB" id="A0AA43TRJ2"/>
<accession>A0AA43TRJ2</accession>
<dbReference type="GO" id="GO:0005783">
    <property type="term" value="C:endoplasmic reticulum"/>
    <property type="evidence" value="ECO:0007669"/>
    <property type="project" value="TreeGrafter"/>
</dbReference>
<dbReference type="GO" id="GO:0016020">
    <property type="term" value="C:membrane"/>
    <property type="evidence" value="ECO:0007669"/>
    <property type="project" value="TreeGrafter"/>
</dbReference>
<dbReference type="Pfam" id="PF00501">
    <property type="entry name" value="AMP-binding"/>
    <property type="match status" value="1"/>
</dbReference>
<reference evidence="3" key="1">
    <citation type="journal article" date="2023" name="Genome Biol. Evol.">
        <title>First Whole Genome Sequence and Flow Cytometry Genome Size Data for the Lichen-Forming Fungus Ramalina farinacea (Ascomycota).</title>
        <authorList>
            <person name="Llewellyn T."/>
            <person name="Mian S."/>
            <person name="Hill R."/>
            <person name="Leitch I.J."/>
            <person name="Gaya E."/>
        </authorList>
    </citation>
    <scope>NUCLEOTIDE SEQUENCE</scope>
    <source>
        <strain evidence="3">LIQ254RAFAR</strain>
    </source>
</reference>
<comment type="caution">
    <text evidence="3">The sequence shown here is derived from an EMBL/GenBank/DDBJ whole genome shotgun (WGS) entry which is preliminary data.</text>
</comment>
<dbReference type="InterPro" id="IPR000873">
    <property type="entry name" value="AMP-dep_synth/lig_dom"/>
</dbReference>
<feature type="domain" description="AMP-dependent synthetase/ligase" evidence="2">
    <location>
        <begin position="142"/>
        <end position="550"/>
    </location>
</feature>
<gene>
    <name evidence="3" type="ORF">OHK93_003877</name>
</gene>
<name>A0AA43TRJ2_9LECA</name>
<keyword evidence="1" id="KW-0812">Transmembrane</keyword>
<keyword evidence="1" id="KW-0472">Membrane</keyword>
<dbReference type="SUPFAM" id="SSF56801">
    <property type="entry name" value="Acetyl-CoA synthetase-like"/>
    <property type="match status" value="1"/>
</dbReference>
<dbReference type="InterPro" id="IPR042099">
    <property type="entry name" value="ANL_N_sf"/>
</dbReference>
<feature type="transmembrane region" description="Helical" evidence="1">
    <location>
        <begin position="20"/>
        <end position="40"/>
    </location>
</feature>
<sequence>MANMWQSLNENLAAGVAEWNIYTTLLIAALLAYILYPAFFSPDPDLHPLLLARQSAPSRVRQTGESAVFRSLDTPHSYPLRSGLNVKDPGQPRWQPGRDGDLRDIWRAAVRGKVVEEGKKEKWQQEMDKGAKSKGEVKVVLGKEEVITYQFEALSKEIVAVGKYLQGQKGKRVGICLANSVELVVGLFACAFYGMTPILLPTNQPLEDLAMMLSKTQVDTLLVGAGAIPLTDLAKLYSGLKQVVWVVARTSRHMDWHEVPEGEGGKTGVAVWHEIMDEGSEKMDLPAEIPGGGQPTGVVMITSNKKTGMDVVEYSQSNIAAAISAQIAVLPHSYASAELHNFSPKDTILSLAPLTDIYPLVLTLAALHSNVSLALNAVTGPQAAYDSAFLGVLPSILIAPPQTLLKMHDQKAAVLTGLMGRYMHGRTLETLKSGSMPKTSYVGRDARLIYTYDSPNSQNPALTSDQLNSIRAFTGARVIYAHTAAQVAGAVCQTNMLDYQSNGLKGSASVHIGPPLSCLEIKLKATAGKEVDDEKPTGKPVVSGPAVVKGEAVIDEVLTMTTNNTFAYA</sequence>